<accession>A0A816W254</accession>
<dbReference type="EMBL" id="HG994357">
    <property type="protein sequence ID" value="CAF2131830.1"/>
    <property type="molecule type" value="Genomic_DNA"/>
</dbReference>
<dbReference type="AlphaFoldDB" id="A0A816W254"/>
<proteinExistence type="predicted"/>
<organism evidence="1">
    <name type="scientific">Brassica napus</name>
    <name type="common">Rape</name>
    <dbReference type="NCBI Taxonomy" id="3708"/>
    <lineage>
        <taxon>Eukaryota</taxon>
        <taxon>Viridiplantae</taxon>
        <taxon>Streptophyta</taxon>
        <taxon>Embryophyta</taxon>
        <taxon>Tracheophyta</taxon>
        <taxon>Spermatophyta</taxon>
        <taxon>Magnoliopsida</taxon>
        <taxon>eudicotyledons</taxon>
        <taxon>Gunneridae</taxon>
        <taxon>Pentapetalae</taxon>
        <taxon>rosids</taxon>
        <taxon>malvids</taxon>
        <taxon>Brassicales</taxon>
        <taxon>Brassicaceae</taxon>
        <taxon>Brassiceae</taxon>
        <taxon>Brassica</taxon>
    </lineage>
</organism>
<protein>
    <submittedName>
        <fullName evidence="1">(rape) hypothetical protein</fullName>
    </submittedName>
</protein>
<reference evidence="1" key="1">
    <citation type="submission" date="2021-01" db="EMBL/GenBank/DDBJ databases">
        <authorList>
            <consortium name="Genoscope - CEA"/>
            <person name="William W."/>
        </authorList>
    </citation>
    <scope>NUCLEOTIDE SEQUENCE</scope>
</reference>
<name>A0A816W254_BRANA</name>
<gene>
    <name evidence="1" type="ORF">DARMORV10_A03P58180.1</name>
</gene>
<evidence type="ECO:0000313" key="1">
    <source>
        <dbReference type="EMBL" id="CAF2131830.1"/>
    </source>
</evidence>
<dbReference type="Proteomes" id="UP001295469">
    <property type="component" value="Chromosome A03"/>
</dbReference>
<sequence>MLIQQLYNLWYHALHHSEPNREERLHTWTPIKEAIDELWKAYLSPPVGRDLEFFCNLFNDHDQRFPPGFLENFSMLFKALRGSHPIDTLPEHLLKIFKKVAWNQDLPWNPKADPQYLAPQSLMLKLFHHVRDKIKERERDHRRREKESLMKLKFDEATSLVVSLNNAIEDLWCAFLTPPLGHLRSLIAVLVNGDARFPNNFLDDFLEIFNHLCGFNTTGKEEYVKIFKGVEWNSHDDPDYKIPKSLMEDLFDDLFDDLVENLSADLEVEETVTAEQIEANIKRERRLKEDSAKNSVAFKKMAYHEGRLGRDVAKKETQLKIAANRMKNTGKNQKK</sequence>